<dbReference type="Proteomes" id="UP000271125">
    <property type="component" value="Unassembled WGS sequence"/>
</dbReference>
<dbReference type="InterPro" id="IPR026444">
    <property type="entry name" value="Secre_tail"/>
</dbReference>
<dbReference type="EMBL" id="QNBD01000278">
    <property type="protein sequence ID" value="RKX68399.1"/>
    <property type="molecule type" value="Genomic_DNA"/>
</dbReference>
<accession>A0A660SCA6</accession>
<evidence type="ECO:0000313" key="3">
    <source>
        <dbReference type="Proteomes" id="UP000271125"/>
    </source>
</evidence>
<feature type="non-terminal residue" evidence="2">
    <location>
        <position position="1"/>
    </location>
</feature>
<sequence>EYSNTYTLYDFSDPENISEITQIYLETGGIPGLDNIQTINDSIVAGIAEEGVVFWNYSDVTNWEYISNIYSPTNEYWGKNICTIEENYIVFPYLTNYYSGVKSIDISNITEPYVVDSMQLTFPYFFMSSADMGAGLNSVFLGTFQKIHQFILNNGVFESQIEIFDNMLMYGGVIHNNFLYIAFDYGLNIYDISTPRDITLVNSIYEDNKISQIINKGNMLALIDYTYDKINILDISNPENPVIRNEINVYHTKGELSFDNNAENIYYFETHQELLLQKYNISEPGSSFLEFTYDLNSEGNGFIYDDFFYYLESNNPNGPDLKIIGGLENNNPELVTIIEDFAAGYPEYPRTFIKNCDNYLYLASYGDPYGEPFDSTRFFEIESPTQISYKFTANHRCNGLFSIKDDYLYVSGRFSHIYIYDLVTASGITDPIAHYQDYGASQGCILNEFNGTKYLYHFQSTAFSIYKQVNSGIQDECAEHNFLLCSAPNPFSTCTIISFNLATRLRTASPGQAEIKIYNIKGQLVKEFKRQKVKGKNNIEWDGTDEKGRQLPSGIYFYKLNIKNSPIKKMLLLR</sequence>
<dbReference type="AlphaFoldDB" id="A0A660SCA6"/>
<evidence type="ECO:0000313" key="2">
    <source>
        <dbReference type="EMBL" id="RKX68399.1"/>
    </source>
</evidence>
<name>A0A660SCA6_UNCT6</name>
<proteinExistence type="predicted"/>
<gene>
    <name evidence="2" type="ORF">DRP43_05670</name>
</gene>
<dbReference type="NCBIfam" id="TIGR04183">
    <property type="entry name" value="Por_Secre_tail"/>
    <property type="match status" value="1"/>
</dbReference>
<comment type="caution">
    <text evidence="2">The sequence shown here is derived from an EMBL/GenBank/DDBJ whole genome shotgun (WGS) entry which is preliminary data.</text>
</comment>
<organism evidence="2 3">
    <name type="scientific">candidate division TA06 bacterium</name>
    <dbReference type="NCBI Taxonomy" id="2250710"/>
    <lineage>
        <taxon>Bacteria</taxon>
        <taxon>Bacteria division TA06</taxon>
    </lineage>
</organism>
<protein>
    <recommendedName>
        <fullName evidence="1">FlgD/Vpr Ig-like domain-containing protein</fullName>
    </recommendedName>
</protein>
<evidence type="ECO:0000259" key="1">
    <source>
        <dbReference type="Pfam" id="PF13860"/>
    </source>
</evidence>
<dbReference type="Pfam" id="PF13860">
    <property type="entry name" value="FlgD_ig"/>
    <property type="match status" value="1"/>
</dbReference>
<reference evidence="2 3" key="1">
    <citation type="submission" date="2018-06" db="EMBL/GenBank/DDBJ databases">
        <title>Extensive metabolic versatility and redundancy in microbially diverse, dynamic hydrothermal sediments.</title>
        <authorList>
            <person name="Dombrowski N."/>
            <person name="Teske A."/>
            <person name="Baker B.J."/>
        </authorList>
    </citation>
    <scope>NUCLEOTIDE SEQUENCE [LARGE SCALE GENOMIC DNA]</scope>
    <source>
        <strain evidence="2">B10_G13</strain>
    </source>
</reference>
<feature type="domain" description="FlgD/Vpr Ig-like" evidence="1">
    <location>
        <begin position="511"/>
        <end position="561"/>
    </location>
</feature>
<dbReference type="Gene3D" id="2.60.40.4070">
    <property type="match status" value="1"/>
</dbReference>
<dbReference type="InterPro" id="IPR025965">
    <property type="entry name" value="FlgD/Vpr_Ig-like"/>
</dbReference>